<keyword evidence="4 9" id="KW-0812">Transmembrane</keyword>
<evidence type="ECO:0000256" key="8">
    <source>
        <dbReference type="SAM" id="MobiDB-lite"/>
    </source>
</evidence>
<proteinExistence type="inferred from homology"/>
<dbReference type="GO" id="GO:0005789">
    <property type="term" value="C:endoplasmic reticulum membrane"/>
    <property type="evidence" value="ECO:0007669"/>
    <property type="project" value="UniProtKB-SubCell"/>
</dbReference>
<feature type="transmembrane region" description="Helical" evidence="9">
    <location>
        <begin position="107"/>
        <end position="129"/>
    </location>
</feature>
<dbReference type="PANTHER" id="PTHR19315">
    <property type="entry name" value="ER MEMBRANE PROTEIN COMPLEX SUBUNIT 4"/>
    <property type="match status" value="1"/>
</dbReference>
<organism evidence="10 11">
    <name type="scientific">Angomonas deanei</name>
    <dbReference type="NCBI Taxonomy" id="59799"/>
    <lineage>
        <taxon>Eukaryota</taxon>
        <taxon>Discoba</taxon>
        <taxon>Euglenozoa</taxon>
        <taxon>Kinetoplastea</taxon>
        <taxon>Metakinetoplastina</taxon>
        <taxon>Trypanosomatida</taxon>
        <taxon>Trypanosomatidae</taxon>
        <taxon>Strigomonadinae</taxon>
        <taxon>Angomonas</taxon>
    </lineage>
</organism>
<dbReference type="Proteomes" id="UP000515908">
    <property type="component" value="Chromosome 10"/>
</dbReference>
<comment type="similarity">
    <text evidence="2">Belongs to the EMC4 family.</text>
</comment>
<evidence type="ECO:0000256" key="4">
    <source>
        <dbReference type="ARBA" id="ARBA00022692"/>
    </source>
</evidence>
<evidence type="ECO:0000256" key="1">
    <source>
        <dbReference type="ARBA" id="ARBA00004477"/>
    </source>
</evidence>
<name>S9VKE0_9TRYP</name>
<protein>
    <recommendedName>
        <fullName evidence="3">ER membrane protein complex subunit 4</fullName>
    </recommendedName>
</protein>
<reference evidence="10 11" key="1">
    <citation type="submission" date="2020-08" db="EMBL/GenBank/DDBJ databases">
        <authorList>
            <person name="Newling K."/>
            <person name="Davey J."/>
            <person name="Forrester S."/>
        </authorList>
    </citation>
    <scope>NUCLEOTIDE SEQUENCE [LARGE SCALE GENOMIC DNA]</scope>
    <source>
        <strain evidence="11">Crithidia deanei Carvalho (ATCC PRA-265)</strain>
    </source>
</reference>
<sequence length="154" mass="16801">MSASKPGPKPSAGGSNVSAPTEEEITRQRVNYQINSLRLQPVSSLPMNLFLMWMVGNDVSMFSIMFVGMAVVNPISSILSVNKTFAGFEEEAAKDKQIMSSLKLGKLIYVGCCIVGFLVALLKLTWMGLVPILSMDWMSTTVPAYKERSFGVVV</sequence>
<evidence type="ECO:0000313" key="10">
    <source>
        <dbReference type="EMBL" id="CAD2218145.1"/>
    </source>
</evidence>
<dbReference type="VEuPathDB" id="TriTrypDB:ADEAN_000563200"/>
<dbReference type="EMBL" id="LR877154">
    <property type="protein sequence ID" value="CAD2218145.1"/>
    <property type="molecule type" value="Genomic_DNA"/>
</dbReference>
<evidence type="ECO:0000256" key="3">
    <source>
        <dbReference type="ARBA" id="ARBA00020820"/>
    </source>
</evidence>
<dbReference type="OrthoDB" id="369569at2759"/>
<accession>S9VKE0</accession>
<evidence type="ECO:0000256" key="9">
    <source>
        <dbReference type="SAM" id="Phobius"/>
    </source>
</evidence>
<feature type="region of interest" description="Disordered" evidence="8">
    <location>
        <begin position="1"/>
        <end position="23"/>
    </location>
</feature>
<evidence type="ECO:0000313" key="11">
    <source>
        <dbReference type="Proteomes" id="UP000515908"/>
    </source>
</evidence>
<keyword evidence="7 9" id="KW-0472">Membrane</keyword>
<dbReference type="AlphaFoldDB" id="S9VKE0"/>
<dbReference type="InterPro" id="IPR009445">
    <property type="entry name" value="TMEM85/Emc4"/>
</dbReference>
<evidence type="ECO:0000256" key="5">
    <source>
        <dbReference type="ARBA" id="ARBA00022824"/>
    </source>
</evidence>
<dbReference type="Pfam" id="PF06417">
    <property type="entry name" value="EMC4"/>
    <property type="match status" value="1"/>
</dbReference>
<keyword evidence="11" id="KW-1185">Reference proteome</keyword>
<feature type="transmembrane region" description="Helical" evidence="9">
    <location>
        <begin position="50"/>
        <end position="72"/>
    </location>
</feature>
<keyword evidence="5" id="KW-0256">Endoplasmic reticulum</keyword>
<comment type="subcellular location">
    <subcellularLocation>
        <location evidence="1">Endoplasmic reticulum membrane</location>
        <topology evidence="1">Multi-pass membrane protein</topology>
    </subcellularLocation>
</comment>
<evidence type="ECO:0000256" key="2">
    <source>
        <dbReference type="ARBA" id="ARBA00007715"/>
    </source>
</evidence>
<evidence type="ECO:0000256" key="7">
    <source>
        <dbReference type="ARBA" id="ARBA00023136"/>
    </source>
</evidence>
<evidence type="ECO:0000256" key="6">
    <source>
        <dbReference type="ARBA" id="ARBA00022989"/>
    </source>
</evidence>
<gene>
    <name evidence="10" type="ORF">ADEAN_000563200</name>
</gene>
<keyword evidence="6 9" id="KW-1133">Transmembrane helix</keyword>